<organism evidence="1 2">
    <name type="scientific">Castellaniella hirudinis</name>
    <dbReference type="NCBI Taxonomy" id="1144617"/>
    <lineage>
        <taxon>Bacteria</taxon>
        <taxon>Pseudomonadati</taxon>
        <taxon>Pseudomonadota</taxon>
        <taxon>Betaproteobacteria</taxon>
        <taxon>Burkholderiales</taxon>
        <taxon>Alcaligenaceae</taxon>
        <taxon>Castellaniella</taxon>
    </lineage>
</organism>
<accession>A0ABV8RTM6</accession>
<evidence type="ECO:0000313" key="1">
    <source>
        <dbReference type="EMBL" id="MFC4296748.1"/>
    </source>
</evidence>
<name>A0ABV8RTM6_9BURK</name>
<sequence>MDDPNLSGAMADLLAMLGVVLTRPKGPQMYLGVPKRCHEAVAGAQIYEFIKGPLRLYWFYGEDRQVIIVPAVHHKKQQTTPKQIERMLRREQKAYRDGHRNGGLRYL</sequence>
<dbReference type="Proteomes" id="UP001595756">
    <property type="component" value="Unassembled WGS sequence"/>
</dbReference>
<keyword evidence="2" id="KW-1185">Reference proteome</keyword>
<comment type="caution">
    <text evidence="1">The sequence shown here is derived from an EMBL/GenBank/DDBJ whole genome shotgun (WGS) entry which is preliminary data.</text>
</comment>
<protein>
    <recommendedName>
        <fullName evidence="3">Phage-related protein</fullName>
    </recommendedName>
</protein>
<evidence type="ECO:0008006" key="3">
    <source>
        <dbReference type="Google" id="ProtNLM"/>
    </source>
</evidence>
<reference evidence="2" key="1">
    <citation type="journal article" date="2019" name="Int. J. Syst. Evol. Microbiol.">
        <title>The Global Catalogue of Microorganisms (GCM) 10K type strain sequencing project: providing services to taxonomists for standard genome sequencing and annotation.</title>
        <authorList>
            <consortium name="The Broad Institute Genomics Platform"/>
            <consortium name="The Broad Institute Genome Sequencing Center for Infectious Disease"/>
            <person name="Wu L."/>
            <person name="Ma J."/>
        </authorList>
    </citation>
    <scope>NUCLEOTIDE SEQUENCE [LARGE SCALE GENOMIC DNA]</scope>
    <source>
        <strain evidence="2">CGMCC 1.19029</strain>
    </source>
</reference>
<gene>
    <name evidence="1" type="ORF">ACFO0J_01680</name>
</gene>
<evidence type="ECO:0000313" key="2">
    <source>
        <dbReference type="Proteomes" id="UP001595756"/>
    </source>
</evidence>
<dbReference type="EMBL" id="JBHSDY010000001">
    <property type="protein sequence ID" value="MFC4296748.1"/>
    <property type="molecule type" value="Genomic_DNA"/>
</dbReference>
<proteinExistence type="predicted"/>